<gene>
    <name evidence="1" type="ORF">BAZSYMA_ACONTIG12338_2</name>
</gene>
<proteinExistence type="predicted"/>
<evidence type="ECO:0000313" key="2">
    <source>
        <dbReference type="Proteomes" id="UP000198988"/>
    </source>
</evidence>
<dbReference type="EMBL" id="CDSC02000405">
    <property type="protein sequence ID" value="SEH98888.1"/>
    <property type="molecule type" value="Genomic_DNA"/>
</dbReference>
<dbReference type="AlphaFoldDB" id="A0A1H6MML1"/>
<accession>A0A1H6MML1</accession>
<protein>
    <submittedName>
        <fullName evidence="1">Uncharacterized protein</fullName>
    </submittedName>
</protein>
<sequence length="61" mass="6157">MVETTSISNSSTAVPLSAIALTVDTPSLMAVILPVAWSTLSLSSTSHDKVLSVASLGLIAT</sequence>
<reference evidence="2" key="1">
    <citation type="submission" date="2016-06" db="EMBL/GenBank/DDBJ databases">
        <authorList>
            <person name="Petersen J."/>
            <person name="Sayavedra L."/>
        </authorList>
    </citation>
    <scope>NUCLEOTIDE SEQUENCE [LARGE SCALE GENOMIC DNA]</scope>
    <source>
        <strain evidence="2">BazSymA</strain>
    </source>
</reference>
<evidence type="ECO:0000313" key="1">
    <source>
        <dbReference type="EMBL" id="SEH98888.1"/>
    </source>
</evidence>
<dbReference type="Proteomes" id="UP000198988">
    <property type="component" value="Unassembled WGS sequence"/>
</dbReference>
<name>A0A1H6MML1_9GAMM</name>
<organism evidence="1 2">
    <name type="scientific">Bathymodiolus azoricus thioautotrophic gill symbiont</name>
    <dbReference type="NCBI Taxonomy" id="235205"/>
    <lineage>
        <taxon>Bacteria</taxon>
        <taxon>Pseudomonadati</taxon>
        <taxon>Pseudomonadota</taxon>
        <taxon>Gammaproteobacteria</taxon>
        <taxon>sulfur-oxidizing symbionts</taxon>
    </lineage>
</organism>